<organism evidence="10 11">
    <name type="scientific">Hibiscus syriacus</name>
    <name type="common">Rose of Sharon</name>
    <dbReference type="NCBI Taxonomy" id="106335"/>
    <lineage>
        <taxon>Eukaryota</taxon>
        <taxon>Viridiplantae</taxon>
        <taxon>Streptophyta</taxon>
        <taxon>Embryophyta</taxon>
        <taxon>Tracheophyta</taxon>
        <taxon>Spermatophyta</taxon>
        <taxon>Magnoliopsida</taxon>
        <taxon>eudicotyledons</taxon>
        <taxon>Gunneridae</taxon>
        <taxon>Pentapetalae</taxon>
        <taxon>rosids</taxon>
        <taxon>malvids</taxon>
        <taxon>Malvales</taxon>
        <taxon>Malvaceae</taxon>
        <taxon>Malvoideae</taxon>
        <taxon>Hibiscus</taxon>
    </lineage>
</organism>
<gene>
    <name evidence="10" type="ORF">F3Y22_tig00111769pilonHSYRG00266</name>
</gene>
<evidence type="ECO:0000259" key="8">
    <source>
        <dbReference type="PROSITE" id="PS50103"/>
    </source>
</evidence>
<dbReference type="AlphaFoldDB" id="A0A6A2Y1C7"/>
<feature type="region of interest" description="Disordered" evidence="6">
    <location>
        <begin position="52"/>
        <end position="83"/>
    </location>
</feature>
<dbReference type="InterPro" id="IPR003169">
    <property type="entry name" value="GYF"/>
</dbReference>
<feature type="region of interest" description="Disordered" evidence="6">
    <location>
        <begin position="634"/>
        <end position="675"/>
    </location>
</feature>
<feature type="region of interest" description="Disordered" evidence="6">
    <location>
        <begin position="846"/>
        <end position="865"/>
    </location>
</feature>
<evidence type="ECO:0000259" key="7">
    <source>
        <dbReference type="PROSITE" id="PS50016"/>
    </source>
</evidence>
<keyword evidence="10" id="KW-0812">Transmembrane</keyword>
<feature type="compositionally biased region" description="Polar residues" evidence="6">
    <location>
        <begin position="458"/>
        <end position="467"/>
    </location>
</feature>
<feature type="compositionally biased region" description="Polar residues" evidence="6">
    <location>
        <begin position="525"/>
        <end position="534"/>
    </location>
</feature>
<feature type="domain" description="PHD-type" evidence="7">
    <location>
        <begin position="87"/>
        <end position="153"/>
    </location>
</feature>
<dbReference type="CDD" id="cd00072">
    <property type="entry name" value="GYF"/>
    <property type="match status" value="1"/>
</dbReference>
<feature type="region of interest" description="Disordered" evidence="6">
    <location>
        <begin position="507"/>
        <end position="534"/>
    </location>
</feature>
<dbReference type="SMART" id="SM00444">
    <property type="entry name" value="GYF"/>
    <property type="match status" value="1"/>
</dbReference>
<keyword evidence="11" id="KW-1185">Reference proteome</keyword>
<dbReference type="InterPro" id="IPR001965">
    <property type="entry name" value="Znf_PHD"/>
</dbReference>
<dbReference type="GO" id="GO:0003677">
    <property type="term" value="F:DNA binding"/>
    <property type="evidence" value="ECO:0007669"/>
    <property type="project" value="UniProtKB-KW"/>
</dbReference>
<dbReference type="FunFam" id="3.30.40.10:FF:000303">
    <property type="entry name" value="Zinc finger CCCH domain-containing protein 19"/>
    <property type="match status" value="1"/>
</dbReference>
<dbReference type="Pfam" id="PF02213">
    <property type="entry name" value="GYF"/>
    <property type="match status" value="1"/>
</dbReference>
<keyword evidence="3 5" id="KW-0862">Zinc</keyword>
<comment type="caution">
    <text evidence="10">The sequence shown here is derived from an EMBL/GenBank/DDBJ whole genome shotgun (WGS) entry which is preliminary data.</text>
</comment>
<dbReference type="PROSITE" id="PS50829">
    <property type="entry name" value="GYF"/>
    <property type="match status" value="1"/>
</dbReference>
<evidence type="ECO:0000256" key="6">
    <source>
        <dbReference type="SAM" id="MobiDB-lite"/>
    </source>
</evidence>
<dbReference type="GO" id="GO:0008270">
    <property type="term" value="F:zinc ion binding"/>
    <property type="evidence" value="ECO:0007669"/>
    <property type="project" value="UniProtKB-KW"/>
</dbReference>
<evidence type="ECO:0000256" key="2">
    <source>
        <dbReference type="ARBA" id="ARBA00022771"/>
    </source>
</evidence>
<dbReference type="PANTHER" id="PTHR46695">
    <property type="entry name" value="ZINC FINGER CCCH DOMAIN-CONTAINING PROTEIN 44-RELATED"/>
    <property type="match status" value="1"/>
</dbReference>
<feature type="compositionally biased region" description="Polar residues" evidence="6">
    <location>
        <begin position="649"/>
        <end position="675"/>
    </location>
</feature>
<proteinExistence type="predicted"/>
<reference evidence="10" key="1">
    <citation type="submission" date="2019-09" db="EMBL/GenBank/DDBJ databases">
        <title>Draft genome information of white flower Hibiscus syriacus.</title>
        <authorList>
            <person name="Kim Y.-M."/>
        </authorList>
    </citation>
    <scope>NUCLEOTIDE SEQUENCE [LARGE SCALE GENOMIC DNA]</scope>
    <source>
        <strain evidence="10">YM2019G1</strain>
    </source>
</reference>
<keyword evidence="2 5" id="KW-0863">Zinc-finger</keyword>
<dbReference type="SUPFAM" id="SSF55277">
    <property type="entry name" value="GYF domain"/>
    <property type="match status" value="1"/>
</dbReference>
<protein>
    <submittedName>
        <fullName evidence="10">Transmembrane and coiled-coil domain-containing protein 4 isoform 1</fullName>
    </submittedName>
</protein>
<dbReference type="SUPFAM" id="SSF57903">
    <property type="entry name" value="FYVE/PHD zinc finger"/>
    <property type="match status" value="1"/>
</dbReference>
<evidence type="ECO:0000313" key="10">
    <source>
        <dbReference type="EMBL" id="KAE8674015.1"/>
    </source>
</evidence>
<dbReference type="InterPro" id="IPR011011">
    <property type="entry name" value="Znf_FYVE_PHD"/>
</dbReference>
<dbReference type="SUPFAM" id="SSF90229">
    <property type="entry name" value="CCCH zinc finger"/>
    <property type="match status" value="1"/>
</dbReference>
<evidence type="ECO:0000256" key="4">
    <source>
        <dbReference type="ARBA" id="ARBA00023125"/>
    </source>
</evidence>
<sequence length="1022" mass="111607">MACAGVGKNNDCLNRDCLRGEELTRSDQCQRSPDMIVGKADVAANGVKVVEMTAGKRRRGRPPRNQGKVDSSSAAPPQRENQDGEEEDVCFICFDGGSLVLCDRRGCPKAYHPACIKRDEAFFKSKAKWNCGWHICSTCHKSSYYMCYTCTYSLCKNCTKDAADYVNVRGNKGFCGLCMKTIMMIESTAFGTNEMVQVDFDDQTSWEYLFKMYWVLLKEKLSLSLCELIKAKNLLKDIAKGVGTERPFGDLGASYSKRRKTIKQQTYLNKAEPLEAEKSGVMIGMPLPEGTDCASDKGLTKGYPLFLNMKEKEPPSPLKRGDVLSDIGSRESSMTPHSTETELSVNNIETEKIWHYQDPLGKIHGPFPMAMLRRWSMSGLFPPDLRVWRASERKEDSTLLTDALAGRYSQPQQLFHKSCIPVYDARFSPNDGYQNKVGDVRGSWDLNVDQIESKQVEVSSNSMQNDASGPCCGNNESAKSKELGSRSSSCTTAIDIVTSNAVQTGSPLTQWESGKGDNYFPGQPRVSSSLPSSTFSGKSCETQSHLDITGHGVEKWDCGSINMNENSNKTSNGQFIAGNVKQNDTEGQSGKSCGQSWRSPLNNASNGWDANCGLISLARALEAAEHNHDIDFVDLPTSTSKMNLKDSKPQGTKNKQSLSASALHQDSGPSWSSASSLVVNGPLLSEVASEWGGYSSTPAKPSPEEWDSDLVLQSSLKRTSLGNDHAATPSSGSGQFAHSCLSDPAENASAWDPIIPNPNEYSFGDESVSDLLAEVEAMESLNALTSSTSILRWDGELAQGAEPYCFSPAPDPGKSDALSSTNDLRMSSESTLTIETIGVSKSEVLDGQKSYGRHSSTSAEMDEDKWPNNVSVNQYEAGSGMQFHAPGVTWGMASIDTTWKTGRETTATNSEAIQRNHIFNLGGLDHGARNFSWGRTSPGTFPGNGSINLGTYWGNQQEGLDFPGRDSSFIRGRSSMHRHSTYDVPPNGVGSFRPPPKGQRVCKLYERGECNKGASCSYWHPR</sequence>
<evidence type="ECO:0000256" key="1">
    <source>
        <dbReference type="ARBA" id="ARBA00022723"/>
    </source>
</evidence>
<dbReference type="CDD" id="cd15568">
    <property type="entry name" value="PHD5_NSD"/>
    <property type="match status" value="1"/>
</dbReference>
<dbReference type="InterPro" id="IPR019786">
    <property type="entry name" value="Zinc_finger_PHD-type_CS"/>
</dbReference>
<evidence type="ECO:0000259" key="9">
    <source>
        <dbReference type="PROSITE" id="PS50829"/>
    </source>
</evidence>
<dbReference type="InterPro" id="IPR000571">
    <property type="entry name" value="Znf_CCCH"/>
</dbReference>
<dbReference type="PROSITE" id="PS50103">
    <property type="entry name" value="ZF_C3H1"/>
    <property type="match status" value="1"/>
</dbReference>
<dbReference type="InterPro" id="IPR013083">
    <property type="entry name" value="Znf_RING/FYVE/PHD"/>
</dbReference>
<evidence type="ECO:0000256" key="3">
    <source>
        <dbReference type="ARBA" id="ARBA00022833"/>
    </source>
</evidence>
<dbReference type="Gene3D" id="3.30.40.10">
    <property type="entry name" value="Zinc/RING finger domain, C3HC4 (zinc finger)"/>
    <property type="match status" value="1"/>
</dbReference>
<dbReference type="InterPro" id="IPR035445">
    <property type="entry name" value="GYF-like_dom_sf"/>
</dbReference>
<keyword evidence="1 5" id="KW-0479">Metal-binding</keyword>
<dbReference type="SMART" id="SM00249">
    <property type="entry name" value="PHD"/>
    <property type="match status" value="1"/>
</dbReference>
<dbReference type="PROSITE" id="PS50016">
    <property type="entry name" value="ZF_PHD_2"/>
    <property type="match status" value="1"/>
</dbReference>
<name>A0A6A2Y1C7_HIBSY</name>
<keyword evidence="4" id="KW-0238">DNA-binding</keyword>
<keyword evidence="10" id="KW-0472">Membrane</keyword>
<feature type="domain" description="C3H1-type" evidence="8">
    <location>
        <begin position="996"/>
        <end position="1022"/>
    </location>
</feature>
<evidence type="ECO:0000256" key="5">
    <source>
        <dbReference type="PROSITE-ProRule" id="PRU00723"/>
    </source>
</evidence>
<feature type="compositionally biased region" description="Polar residues" evidence="6">
    <location>
        <begin position="720"/>
        <end position="736"/>
    </location>
</feature>
<feature type="region of interest" description="Disordered" evidence="6">
    <location>
        <begin position="720"/>
        <end position="741"/>
    </location>
</feature>
<dbReference type="InterPro" id="IPR019787">
    <property type="entry name" value="Znf_PHD-finger"/>
</dbReference>
<feature type="domain" description="GYF" evidence="9">
    <location>
        <begin position="351"/>
        <end position="405"/>
    </location>
</feature>
<dbReference type="Gene3D" id="3.30.1490.40">
    <property type="match status" value="1"/>
</dbReference>
<dbReference type="PROSITE" id="PS01359">
    <property type="entry name" value="ZF_PHD_1"/>
    <property type="match status" value="1"/>
</dbReference>
<dbReference type="PANTHER" id="PTHR46695:SF4">
    <property type="entry name" value="ZINC FINGER CCCH DOMAIN-CONTAINING PROTEIN 44"/>
    <property type="match status" value="1"/>
</dbReference>
<accession>A0A6A2Y1C7</accession>
<dbReference type="Proteomes" id="UP000436088">
    <property type="component" value="Unassembled WGS sequence"/>
</dbReference>
<dbReference type="EMBL" id="VEPZ02001421">
    <property type="protein sequence ID" value="KAE8674015.1"/>
    <property type="molecule type" value="Genomic_DNA"/>
</dbReference>
<evidence type="ECO:0000313" key="11">
    <source>
        <dbReference type="Proteomes" id="UP000436088"/>
    </source>
</evidence>
<dbReference type="InterPro" id="IPR036855">
    <property type="entry name" value="Znf_CCCH_sf"/>
</dbReference>
<feature type="region of interest" description="Disordered" evidence="6">
    <location>
        <begin position="458"/>
        <end position="484"/>
    </location>
</feature>
<feature type="zinc finger region" description="C3H1-type" evidence="5">
    <location>
        <begin position="996"/>
        <end position="1022"/>
    </location>
</feature>